<accession>A0A2T0V202</accession>
<gene>
    <name evidence="2" type="ORF">B0H98_10658</name>
</gene>
<keyword evidence="1" id="KW-0732">Signal</keyword>
<proteinExistence type="predicted"/>
<evidence type="ECO:0000256" key="1">
    <source>
        <dbReference type="SAM" id="SignalP"/>
    </source>
</evidence>
<feature type="chain" id="PRO_5015724692" evidence="1">
    <location>
        <begin position="25"/>
        <end position="178"/>
    </location>
</feature>
<keyword evidence="3" id="KW-1185">Reference proteome</keyword>
<name>A0A2T0V202_9GAMM</name>
<evidence type="ECO:0000313" key="2">
    <source>
        <dbReference type="EMBL" id="PRY64147.1"/>
    </source>
</evidence>
<feature type="signal peptide" evidence="1">
    <location>
        <begin position="1"/>
        <end position="24"/>
    </location>
</feature>
<protein>
    <submittedName>
        <fullName evidence="2">Uncharacterized protein DUF1176</fullName>
    </submittedName>
</protein>
<comment type="caution">
    <text evidence="2">The sequence shown here is derived from an EMBL/GenBank/DDBJ whole genome shotgun (WGS) entry which is preliminary data.</text>
</comment>
<dbReference type="InterPro" id="IPR009560">
    <property type="entry name" value="DUF1176"/>
</dbReference>
<organism evidence="2 3">
    <name type="scientific">Vreelandella songnenensis</name>
    <dbReference type="NCBI Taxonomy" id="1176243"/>
    <lineage>
        <taxon>Bacteria</taxon>
        <taxon>Pseudomonadati</taxon>
        <taxon>Pseudomonadota</taxon>
        <taxon>Gammaproteobacteria</taxon>
        <taxon>Oceanospirillales</taxon>
        <taxon>Halomonadaceae</taxon>
        <taxon>Vreelandella</taxon>
    </lineage>
</organism>
<dbReference type="AlphaFoldDB" id="A0A2T0V202"/>
<dbReference type="Proteomes" id="UP000237647">
    <property type="component" value="Unassembled WGS sequence"/>
</dbReference>
<dbReference type="RefSeq" id="WP_167392674.1">
    <property type="nucleotide sequence ID" value="NZ_PVTK01000006.1"/>
</dbReference>
<evidence type="ECO:0000313" key="3">
    <source>
        <dbReference type="Proteomes" id="UP000237647"/>
    </source>
</evidence>
<dbReference type="Pfam" id="PF06674">
    <property type="entry name" value="DUF1176"/>
    <property type="match status" value="1"/>
</dbReference>
<reference evidence="2 3" key="1">
    <citation type="submission" date="2018-03" db="EMBL/GenBank/DDBJ databases">
        <title>Genomic Encyclopedia of Type Strains, Phase III (KMG-III): the genomes of soil and plant-associated and newly described type strains.</title>
        <authorList>
            <person name="Whitman W."/>
        </authorList>
    </citation>
    <scope>NUCLEOTIDE SEQUENCE [LARGE SCALE GENOMIC DNA]</scope>
    <source>
        <strain evidence="2 3">CGMCC 1.12152</strain>
    </source>
</reference>
<dbReference type="EMBL" id="PVTK01000006">
    <property type="protein sequence ID" value="PRY64147.1"/>
    <property type="molecule type" value="Genomic_DNA"/>
</dbReference>
<sequence>MMLRSLGWLTAAAMGLSIGFAAYANTEQTADEQSTLPEAVAAQMSGTCAPIDESLGIAPQRYAIDDDMGGDLWLVPCNAGAYQTSYEAIYQPDDAEPRKLLFALWRDKSWTGTESLFNPEFDPETGVLTDQYKDRGAGGCGGARTWQWENGNFRLTEYRASESCDDDAGEFPVVFEAE</sequence>